<evidence type="ECO:0000313" key="4">
    <source>
        <dbReference type="Proteomes" id="UP000286100"/>
    </source>
</evidence>
<dbReference type="AlphaFoldDB" id="A0A418WJW7"/>
<keyword evidence="4" id="KW-1185">Reference proteome</keyword>
<dbReference type="InterPro" id="IPR037049">
    <property type="entry name" value="DUF1214_C_sf"/>
</dbReference>
<dbReference type="InterPro" id="IPR010621">
    <property type="entry name" value="DUF1214"/>
</dbReference>
<evidence type="ECO:0000259" key="2">
    <source>
        <dbReference type="Pfam" id="PF06863"/>
    </source>
</evidence>
<evidence type="ECO:0000259" key="1">
    <source>
        <dbReference type="Pfam" id="PF06742"/>
    </source>
</evidence>
<dbReference type="Proteomes" id="UP000286100">
    <property type="component" value="Unassembled WGS sequence"/>
</dbReference>
<dbReference type="OrthoDB" id="9777345at2"/>
<comment type="caution">
    <text evidence="3">The sequence shown here is derived from an EMBL/GenBank/DDBJ whole genome shotgun (WGS) entry which is preliminary data.</text>
</comment>
<protein>
    <submittedName>
        <fullName evidence="3">DUF1254 domain-containing protein</fullName>
    </submittedName>
</protein>
<dbReference type="EMBL" id="QYUM01000003">
    <property type="protein sequence ID" value="RJF90327.1"/>
    <property type="molecule type" value="Genomic_DNA"/>
</dbReference>
<evidence type="ECO:0000313" key="3">
    <source>
        <dbReference type="EMBL" id="RJF90327.1"/>
    </source>
</evidence>
<dbReference type="PANTHER" id="PTHR36509">
    <property type="entry name" value="BLL3101 PROTEIN"/>
    <property type="match status" value="1"/>
</dbReference>
<gene>
    <name evidence="3" type="ORF">D3876_08705</name>
</gene>
<dbReference type="Gene3D" id="2.60.40.1610">
    <property type="entry name" value="Domain of unknown function DUF1254"/>
    <property type="match status" value="1"/>
</dbReference>
<proteinExistence type="predicted"/>
<dbReference type="Gene3D" id="2.60.120.600">
    <property type="entry name" value="Domain of unknown function DUF1214, C-terminal domain"/>
    <property type="match status" value="1"/>
</dbReference>
<dbReference type="InterPro" id="IPR037050">
    <property type="entry name" value="DUF1254_sf"/>
</dbReference>
<dbReference type="SUPFAM" id="SSF160935">
    <property type="entry name" value="VPA0735-like"/>
    <property type="match status" value="1"/>
</dbReference>
<feature type="domain" description="DUF1254" evidence="2">
    <location>
        <begin position="80"/>
        <end position="211"/>
    </location>
</feature>
<organism evidence="3 4">
    <name type="scientific">Sphingomonas cavernae</name>
    <dbReference type="NCBI Taxonomy" id="2320861"/>
    <lineage>
        <taxon>Bacteria</taxon>
        <taxon>Pseudomonadati</taxon>
        <taxon>Pseudomonadota</taxon>
        <taxon>Alphaproteobacteria</taxon>
        <taxon>Sphingomonadales</taxon>
        <taxon>Sphingomonadaceae</taxon>
        <taxon>Sphingomonas</taxon>
    </lineage>
</organism>
<accession>A0A418WJW7</accession>
<feature type="domain" description="DUF1214" evidence="1">
    <location>
        <begin position="361"/>
        <end position="478"/>
    </location>
</feature>
<dbReference type="PANTHER" id="PTHR36509:SF2">
    <property type="entry name" value="BLL3101 PROTEIN"/>
    <property type="match status" value="1"/>
</dbReference>
<sequence>MANTLPYAPRLFTPAHPDLANGAGAPAQLANERYVEALARVVYVWGHPLVNAVGRTSTWELMKGHGPGMAMGLFPGSPKNHMGYVDDYLPPAQRKVVTPNNDTIYGACFADLGEEPVVIQTPDDVPAGHYWTIQIVDAFTTVIRQLGSTAGTPGGKILMVAPDWKGEKPEGFLEVLRSPTNVAVIMARSFASHTPEGKAEARRVLSQMGVVPLSKDKLGRLPFDCEASARNKVYPPGLTAEMLAADPDILRNRPVHGTTFWDDLEKALDLNPVVGPDDAAMAKQARVLIALRKSDPRWGALLDRTVLAADTELFESARYEQVGTDAGNGWQKQENAGHWDVDWLGRAQAAAIYIFVNQFEEAVYLIRGADADGALLQGRYTYAMTFPKGALPPVDGPRGGFWSLTMYDRDYFMLPDSPNGRTNIGTVNLNANELRFAADGSLTLTISSEEPADAEAKANWLPAPREQFALLVRAYVPTKPLLDGSYKLPDVKRVAARAGVEPIVAQPVNTVPA</sequence>
<dbReference type="Pfam" id="PF06742">
    <property type="entry name" value="DUF1214"/>
    <property type="match status" value="1"/>
</dbReference>
<dbReference type="Pfam" id="PF06863">
    <property type="entry name" value="DUF1254"/>
    <property type="match status" value="1"/>
</dbReference>
<reference evidence="3 4" key="1">
    <citation type="submission" date="2018-09" db="EMBL/GenBank/DDBJ databases">
        <authorList>
            <person name="Zhu H."/>
        </authorList>
    </citation>
    <scope>NUCLEOTIDE SEQUENCE [LARGE SCALE GENOMIC DNA]</scope>
    <source>
        <strain evidence="3 4">K2R01-6</strain>
    </source>
</reference>
<name>A0A418WJW7_9SPHN</name>
<dbReference type="InterPro" id="IPR010679">
    <property type="entry name" value="DUF1254"/>
</dbReference>
<dbReference type="RefSeq" id="WP_119761440.1">
    <property type="nucleotide sequence ID" value="NZ_QYUM01000003.1"/>
</dbReference>